<dbReference type="NCBIfam" id="TIGR02385">
    <property type="entry name" value="RelE_StbE"/>
    <property type="match status" value="1"/>
</dbReference>
<dbReference type="Pfam" id="PF05016">
    <property type="entry name" value="ParE_toxin"/>
    <property type="match status" value="1"/>
</dbReference>
<evidence type="ECO:0000313" key="4">
    <source>
        <dbReference type="Proteomes" id="UP000297565"/>
    </source>
</evidence>
<gene>
    <name evidence="3" type="ORF">E2R48_03345</name>
</gene>
<proteinExistence type="inferred from homology"/>
<dbReference type="Gene3D" id="3.30.2310.20">
    <property type="entry name" value="RelE-like"/>
    <property type="match status" value="1"/>
</dbReference>
<accession>A0AAX2S3G1</accession>
<protein>
    <submittedName>
        <fullName evidence="3">Type II toxin-antitoxin system RelE/ParE family toxin</fullName>
    </submittedName>
</protein>
<evidence type="ECO:0000256" key="1">
    <source>
        <dbReference type="ARBA" id="ARBA00006226"/>
    </source>
</evidence>
<comment type="caution">
    <text evidence="3">The sequence shown here is derived from an EMBL/GenBank/DDBJ whole genome shotgun (WGS) entry which is preliminary data.</text>
</comment>
<dbReference type="InterPro" id="IPR035093">
    <property type="entry name" value="RelE/ParE_toxin_dom_sf"/>
</dbReference>
<dbReference type="PANTHER" id="PTHR35601">
    <property type="entry name" value="TOXIN RELE"/>
    <property type="match status" value="1"/>
</dbReference>
<sequence>MMYTLRYSDKALKQLCKLDKGTQKLILTWIANNLENCENPRIKGKGLTRNRSGEWRYRVGDYRIICDIRDSELIILALSIGHRKNIY</sequence>
<dbReference type="AlphaFoldDB" id="A0AAX2S3G1"/>
<dbReference type="SUPFAM" id="SSF143011">
    <property type="entry name" value="RelE-like"/>
    <property type="match status" value="1"/>
</dbReference>
<comment type="similarity">
    <text evidence="1">Belongs to the RelE toxin family.</text>
</comment>
<evidence type="ECO:0000256" key="2">
    <source>
        <dbReference type="ARBA" id="ARBA00022649"/>
    </source>
</evidence>
<reference evidence="3 4" key="1">
    <citation type="submission" date="2019-03" db="EMBL/GenBank/DDBJ databases">
        <title>Horizontal Gene Transfer Machinery in Histophilus somni.</title>
        <authorList>
            <person name="Mostafa Nazari M."/>
            <person name="Liljebjelke K."/>
        </authorList>
    </citation>
    <scope>NUCLEOTIDE SEQUENCE [LARGE SCALE GENOMIC DNA]</scope>
    <source>
        <strain evidence="3 4">UOC-EPH-KLM-04</strain>
    </source>
</reference>
<keyword evidence="2" id="KW-1277">Toxin-antitoxin system</keyword>
<dbReference type="Proteomes" id="UP000297565">
    <property type="component" value="Unassembled WGS sequence"/>
</dbReference>
<name>A0AAX2S3G1_HISSO</name>
<dbReference type="RefSeq" id="WP_132994699.1">
    <property type="nucleotide sequence ID" value="NZ_CP042983.1"/>
</dbReference>
<evidence type="ECO:0000313" key="3">
    <source>
        <dbReference type="EMBL" id="TEW30561.1"/>
    </source>
</evidence>
<dbReference type="EMBL" id="SNRV01000004">
    <property type="protein sequence ID" value="TEW30561.1"/>
    <property type="molecule type" value="Genomic_DNA"/>
</dbReference>
<dbReference type="InterPro" id="IPR007712">
    <property type="entry name" value="RelE/ParE_toxin"/>
</dbReference>
<organism evidence="3 4">
    <name type="scientific">Histophilus somni</name>
    <name type="common">Haemophilus somnus</name>
    <dbReference type="NCBI Taxonomy" id="731"/>
    <lineage>
        <taxon>Bacteria</taxon>
        <taxon>Pseudomonadati</taxon>
        <taxon>Pseudomonadota</taxon>
        <taxon>Gammaproteobacteria</taxon>
        <taxon>Pasteurellales</taxon>
        <taxon>Pasteurellaceae</taxon>
        <taxon>Histophilus</taxon>
    </lineage>
</organism>
<dbReference type="PANTHER" id="PTHR35601:SF1">
    <property type="entry name" value="TOXIN RELE"/>
    <property type="match status" value="1"/>
</dbReference>